<evidence type="ECO:0000256" key="1">
    <source>
        <dbReference type="SAM" id="Coils"/>
    </source>
</evidence>
<sequence length="194" mass="22118">MSSETHETRAALLREARIREERVRADYEKRLKEVLNEVKGQRRANEPDFIDLEGLGDSEEMKELLAEMDEEERKKHDRRMREIVYPFPSVIITSAGSLDNGHPELKPKDFEIVSEMAFNETSDFPYPADTLAIRASDPSKGITRGDILEQMHAFEKEAGGNMLGAPSSLIGDYYQLEGASHCFCGRYQLQWSTC</sequence>
<keyword evidence="1" id="KW-0175">Coiled coil</keyword>
<dbReference type="AlphaFoldDB" id="A0A0G4EU35"/>
<dbReference type="EMBL" id="CDMY01000305">
    <property type="protein sequence ID" value="CEM01588.1"/>
    <property type="molecule type" value="Genomic_DNA"/>
</dbReference>
<dbReference type="VEuPathDB" id="CryptoDB:Vbra_13218"/>
<gene>
    <name evidence="2" type="ORF">Vbra_13218</name>
</gene>
<accession>A0A0G4EU35</accession>
<keyword evidence="3" id="KW-1185">Reference proteome</keyword>
<dbReference type="Proteomes" id="UP000041254">
    <property type="component" value="Unassembled WGS sequence"/>
</dbReference>
<dbReference type="InParanoid" id="A0A0G4EU35"/>
<feature type="coiled-coil region" evidence="1">
    <location>
        <begin position="17"/>
        <end position="81"/>
    </location>
</feature>
<name>A0A0G4EU35_VITBC</name>
<dbReference type="PhylomeDB" id="A0A0G4EU35"/>
<evidence type="ECO:0000313" key="2">
    <source>
        <dbReference type="EMBL" id="CEM01588.1"/>
    </source>
</evidence>
<evidence type="ECO:0000313" key="3">
    <source>
        <dbReference type="Proteomes" id="UP000041254"/>
    </source>
</evidence>
<proteinExistence type="predicted"/>
<organism evidence="2 3">
    <name type="scientific">Vitrella brassicaformis (strain CCMP3155)</name>
    <dbReference type="NCBI Taxonomy" id="1169540"/>
    <lineage>
        <taxon>Eukaryota</taxon>
        <taxon>Sar</taxon>
        <taxon>Alveolata</taxon>
        <taxon>Colpodellida</taxon>
        <taxon>Vitrellaceae</taxon>
        <taxon>Vitrella</taxon>
    </lineage>
</organism>
<reference evidence="2 3" key="1">
    <citation type="submission" date="2014-11" db="EMBL/GenBank/DDBJ databases">
        <authorList>
            <person name="Zhu J."/>
            <person name="Qi W."/>
            <person name="Song R."/>
        </authorList>
    </citation>
    <scope>NUCLEOTIDE SEQUENCE [LARGE SCALE GENOMIC DNA]</scope>
</reference>
<protein>
    <submittedName>
        <fullName evidence="2">Uncharacterized protein</fullName>
    </submittedName>
</protein>